<dbReference type="Pfam" id="PF12867">
    <property type="entry name" value="DinB_2"/>
    <property type="match status" value="1"/>
</dbReference>
<dbReference type="InterPro" id="IPR034660">
    <property type="entry name" value="DinB/YfiT-like"/>
</dbReference>
<accession>A0A0P9HDQ5</accession>
<dbReference type="InterPro" id="IPR024775">
    <property type="entry name" value="DinB-like"/>
</dbReference>
<sequence>MTNLDAALAALAATRAELLALVGGLDEAALDRKGTLGAWSVKNALAHLAAWEEWVAGVLPERIASGATPADFRERAANEDRFNALEVAEREELTPDEQIMELERIRAELLRYLGTLPPDDLARRKPWPEWDGTVPEYLLAALDEHEREHLDALRAALQSLNTTDGGLTA</sequence>
<reference evidence="2 3" key="1">
    <citation type="submission" date="2015-09" db="EMBL/GenBank/DDBJ databases">
        <title>Draft genome sequence of Kouleothrix aurantiaca JCM 19913.</title>
        <authorList>
            <person name="Hemp J."/>
        </authorList>
    </citation>
    <scope>NUCLEOTIDE SEQUENCE [LARGE SCALE GENOMIC DNA]</scope>
    <source>
        <strain evidence="2 3">COM-B</strain>
    </source>
</reference>
<proteinExistence type="predicted"/>
<dbReference type="EMBL" id="LJCR01000441">
    <property type="protein sequence ID" value="KPV52758.1"/>
    <property type="molecule type" value="Genomic_DNA"/>
</dbReference>
<evidence type="ECO:0000259" key="1">
    <source>
        <dbReference type="Pfam" id="PF12867"/>
    </source>
</evidence>
<dbReference type="AlphaFoldDB" id="A0A0P9HDQ5"/>
<comment type="caution">
    <text evidence="2">The sequence shown here is derived from an EMBL/GenBank/DDBJ whole genome shotgun (WGS) entry which is preliminary data.</text>
</comment>
<name>A0A0P9HDQ5_9CHLR</name>
<evidence type="ECO:0000313" key="3">
    <source>
        <dbReference type="Proteomes" id="UP000050509"/>
    </source>
</evidence>
<feature type="domain" description="DinB-like" evidence="1">
    <location>
        <begin position="10"/>
        <end position="150"/>
    </location>
</feature>
<dbReference type="Proteomes" id="UP000050509">
    <property type="component" value="Unassembled WGS sequence"/>
</dbReference>
<gene>
    <name evidence="2" type="ORF">SE17_13580</name>
</gene>
<evidence type="ECO:0000313" key="2">
    <source>
        <dbReference type="EMBL" id="KPV52758.1"/>
    </source>
</evidence>
<protein>
    <recommendedName>
        <fullName evidence="1">DinB-like domain-containing protein</fullName>
    </recommendedName>
</protein>
<dbReference type="SUPFAM" id="SSF109854">
    <property type="entry name" value="DinB/YfiT-like putative metalloenzymes"/>
    <property type="match status" value="1"/>
</dbReference>
<keyword evidence="3" id="KW-1185">Reference proteome</keyword>
<dbReference type="Gene3D" id="1.20.120.450">
    <property type="entry name" value="dinb family like domain"/>
    <property type="match status" value="1"/>
</dbReference>
<organism evidence="2 3">
    <name type="scientific">Kouleothrix aurantiaca</name>
    <dbReference type="NCBI Taxonomy" id="186479"/>
    <lineage>
        <taxon>Bacteria</taxon>
        <taxon>Bacillati</taxon>
        <taxon>Chloroflexota</taxon>
        <taxon>Chloroflexia</taxon>
        <taxon>Chloroflexales</taxon>
        <taxon>Roseiflexineae</taxon>
        <taxon>Roseiflexaceae</taxon>
        <taxon>Kouleothrix</taxon>
    </lineage>
</organism>